<feature type="compositionally biased region" description="Pro residues" evidence="2">
    <location>
        <begin position="156"/>
        <end position="166"/>
    </location>
</feature>
<dbReference type="PROSITE" id="PS50048">
    <property type="entry name" value="ZN2_CY6_FUNGAL_2"/>
    <property type="match status" value="1"/>
</dbReference>
<dbReference type="GO" id="GO:0008270">
    <property type="term" value="F:zinc ion binding"/>
    <property type="evidence" value="ECO:0007669"/>
    <property type="project" value="InterPro"/>
</dbReference>
<dbReference type="GO" id="GO:0000981">
    <property type="term" value="F:DNA-binding transcription factor activity, RNA polymerase II-specific"/>
    <property type="evidence" value="ECO:0007669"/>
    <property type="project" value="InterPro"/>
</dbReference>
<evidence type="ECO:0000259" key="3">
    <source>
        <dbReference type="PROSITE" id="PS50048"/>
    </source>
</evidence>
<reference evidence="4 5" key="1">
    <citation type="submission" date="2015-03" db="EMBL/GenBank/DDBJ databases">
        <title>RNA-seq based gene annotation and comparative genomics of four Zymoseptoria species reveal species-specific pathogenicity related genes and transposable element activity.</title>
        <authorList>
            <person name="Grandaubert J."/>
            <person name="Bhattacharyya A."/>
            <person name="Stukenbrock E.H."/>
        </authorList>
    </citation>
    <scope>NUCLEOTIDE SEQUENCE [LARGE SCALE GENOMIC DNA]</scope>
    <source>
        <strain evidence="4 5">Zb18110</strain>
    </source>
</reference>
<feature type="compositionally biased region" description="Polar residues" evidence="2">
    <location>
        <begin position="1160"/>
        <end position="1172"/>
    </location>
</feature>
<feature type="region of interest" description="Disordered" evidence="2">
    <location>
        <begin position="609"/>
        <end position="635"/>
    </location>
</feature>
<feature type="compositionally biased region" description="Pro residues" evidence="2">
    <location>
        <begin position="73"/>
        <end position="95"/>
    </location>
</feature>
<dbReference type="Gene3D" id="4.10.240.10">
    <property type="entry name" value="Zn(2)-C6 fungal-type DNA-binding domain"/>
    <property type="match status" value="1"/>
</dbReference>
<dbReference type="CDD" id="cd12148">
    <property type="entry name" value="fungal_TF_MHR"/>
    <property type="match status" value="1"/>
</dbReference>
<feature type="compositionally biased region" description="Low complexity" evidence="2">
    <location>
        <begin position="240"/>
        <end position="251"/>
    </location>
</feature>
<dbReference type="PANTHER" id="PTHR47785:SF4">
    <property type="entry name" value="ZN(II)2CYS6 TRANSCRIPTION FACTOR (EUROFUNG)"/>
    <property type="match status" value="1"/>
</dbReference>
<name>A0A0F4G662_9PEZI</name>
<evidence type="ECO:0000256" key="1">
    <source>
        <dbReference type="ARBA" id="ARBA00023242"/>
    </source>
</evidence>
<dbReference type="PANTHER" id="PTHR47785">
    <property type="entry name" value="ZN(II)2CYS6 TRANSCRIPTION FACTOR (EUROFUNG)-RELATED-RELATED"/>
    <property type="match status" value="1"/>
</dbReference>
<evidence type="ECO:0000256" key="2">
    <source>
        <dbReference type="SAM" id="MobiDB-lite"/>
    </source>
</evidence>
<dbReference type="STRING" id="1047168.A0A0F4G662"/>
<dbReference type="Proteomes" id="UP000033647">
    <property type="component" value="Unassembled WGS sequence"/>
</dbReference>
<keyword evidence="5" id="KW-1185">Reference proteome</keyword>
<gene>
    <name evidence="4" type="ORF">TI39_contig5817g00014</name>
</gene>
<dbReference type="OrthoDB" id="5244761at2759"/>
<dbReference type="SUPFAM" id="SSF57701">
    <property type="entry name" value="Zn2/Cys6 DNA-binding domain"/>
    <property type="match status" value="1"/>
</dbReference>
<feature type="region of interest" description="Disordered" evidence="2">
    <location>
        <begin position="1"/>
        <end position="297"/>
    </location>
</feature>
<protein>
    <recommendedName>
        <fullName evidence="3">Zn(2)-C6 fungal-type domain-containing protein</fullName>
    </recommendedName>
</protein>
<feature type="compositionally biased region" description="Pro residues" evidence="2">
    <location>
        <begin position="37"/>
        <end position="66"/>
    </location>
</feature>
<feature type="region of interest" description="Disordered" evidence="2">
    <location>
        <begin position="1150"/>
        <end position="1172"/>
    </location>
</feature>
<feature type="region of interest" description="Disordered" evidence="2">
    <location>
        <begin position="382"/>
        <end position="435"/>
    </location>
</feature>
<feature type="region of interest" description="Disordered" evidence="2">
    <location>
        <begin position="481"/>
        <end position="543"/>
    </location>
</feature>
<evidence type="ECO:0000313" key="5">
    <source>
        <dbReference type="Proteomes" id="UP000033647"/>
    </source>
</evidence>
<sequence length="1172" mass="130324">MMDSRRPSTYGQPPPPPHDPRQQQQQQHHPQHHYQHPHPPPPPPPPQYSSPHPPPAPPPSQQQAPPPHHHQTHPPPPHSAHSHPGPPHPRAPPPQQQQQQQQQYQPRPPPPQSQQYPSSAGGGPPSQSPALPPIQSAAYPPPPATTTSEQQVLPPFRHPSAPPTHDPGPEYRHQHPQYNHVSSGHQTPASVNRTYSHDSGHQRSPTTPSNGPPPSHYPPGSDGQQPGPPPQQMEHGGHHGYPPNGVPVPHGMPHHHPEQHHPQYMPPMMDQHHGYGPPGPPLYGAPNYGPASSNAYGPKRKQMRATQACEQCRQRKQKCDEGNPCSFCKENSLPCQYRDTPPVKTDKNMEKLLAHMEAHTAGLAELTSKIDSVDARLRRVEQNGPQDGPQAGQLARGIQPSQPVQQRFEPVDDGSSEDEAKKSKRKRKAGSDDHRTAPHKLLLLWPSIKPLLKRAGVKHNDGYVMEAEDRGILRLWTRGEGIDEHDGTAPGVPASPARSDDSSEAGHATTPQPEGIWGAGFPSTPSSDSSRSEVTGAGGLKSNGDIDLDAATLNALYESYMSNIHIMHPFIDKRRLRKMLDHFINRYSRPGKVRAAAFAVGPNSGLDSDGRGVKRLKSNDGSSVNADAQVRREPTERSPGNAIIYLVLALGKICAWKQPLPAIVADSKLRANAHVSYGIAESRGFAGSSPLSANMRPSPMSPNFTPKPQPTPPTESRSRRSSVEGASSFHTGRRNLDVIPGIAYYAKAAEILGEQGDGNDLVHAQMFLLAGLYKGQLARVKESMSWFSMAGRALCALLDRYKLWNSQYWSEYDVSTDIRQAQLQDQSRVNKDTRSSLIVIASWSCLQLETDILAEMNLPRSQIKDLEDQLLMPGGRVEDEYGELEHAGSREAQKEAQRKIETYFTAQIWLRKRLNKVHLEMYGPECLDQPLDMVQEMFRYHQTFLEAWRKNLPDEYQWHDDDQPPSDILDARLRAKYWGARYVSSRPFLDYALHIMPGLEQGKKLEDIATDADGNRRHKADVHLFRAINGMGHNHIWAAARRCVEAAIHSTVAFDNVPPRLIVTNIHGTAHAQFGNMLVLSATYESQYLTQLVPREKFQYLMTRTIKFLRGLAPISETCRLDCGILEKFNKTIFGIEDYDMQEVYRNEGVESEEVHKTESVGSGNNSFSMQS</sequence>
<dbReference type="PROSITE" id="PS00463">
    <property type="entry name" value="ZN2_CY6_FUNGAL_1"/>
    <property type="match status" value="1"/>
</dbReference>
<feature type="region of interest" description="Disordered" evidence="2">
    <location>
        <begin position="688"/>
        <end position="729"/>
    </location>
</feature>
<organism evidence="4 5">
    <name type="scientific">Zymoseptoria brevis</name>
    <dbReference type="NCBI Taxonomy" id="1047168"/>
    <lineage>
        <taxon>Eukaryota</taxon>
        <taxon>Fungi</taxon>
        <taxon>Dikarya</taxon>
        <taxon>Ascomycota</taxon>
        <taxon>Pezizomycotina</taxon>
        <taxon>Dothideomycetes</taxon>
        <taxon>Dothideomycetidae</taxon>
        <taxon>Mycosphaerellales</taxon>
        <taxon>Mycosphaerellaceae</taxon>
        <taxon>Zymoseptoria</taxon>
    </lineage>
</organism>
<dbReference type="Pfam" id="PF00172">
    <property type="entry name" value="Zn_clus"/>
    <property type="match status" value="1"/>
</dbReference>
<dbReference type="InterPro" id="IPR001138">
    <property type="entry name" value="Zn2Cys6_DnaBD"/>
</dbReference>
<dbReference type="InterPro" id="IPR036864">
    <property type="entry name" value="Zn2-C6_fun-type_DNA-bd_sf"/>
</dbReference>
<dbReference type="SMART" id="SM00066">
    <property type="entry name" value="GAL4"/>
    <property type="match status" value="1"/>
</dbReference>
<feature type="compositionally biased region" description="Basic and acidic residues" evidence="2">
    <location>
        <begin position="1150"/>
        <end position="1159"/>
    </location>
</feature>
<dbReference type="AlphaFoldDB" id="A0A0F4G662"/>
<accession>A0A0F4G662</accession>
<keyword evidence="1" id="KW-0539">Nucleus</keyword>
<feature type="compositionally biased region" description="Low complexity" evidence="2">
    <location>
        <begin position="96"/>
        <end position="105"/>
    </location>
</feature>
<feature type="domain" description="Zn(2)-C6 fungal-type" evidence="3">
    <location>
        <begin position="308"/>
        <end position="337"/>
    </location>
</feature>
<dbReference type="EMBL" id="LAFY01005772">
    <property type="protein sequence ID" value="KJX92856.1"/>
    <property type="molecule type" value="Genomic_DNA"/>
</dbReference>
<feature type="compositionally biased region" description="Polar residues" evidence="2">
    <location>
        <begin position="176"/>
        <end position="194"/>
    </location>
</feature>
<proteinExistence type="predicted"/>
<dbReference type="CDD" id="cd00067">
    <property type="entry name" value="GAL4"/>
    <property type="match status" value="1"/>
</dbReference>
<evidence type="ECO:0000313" key="4">
    <source>
        <dbReference type="EMBL" id="KJX92856.1"/>
    </source>
</evidence>
<comment type="caution">
    <text evidence="4">The sequence shown here is derived from an EMBL/GenBank/DDBJ whole genome shotgun (WGS) entry which is preliminary data.</text>
</comment>
<dbReference type="InterPro" id="IPR053181">
    <property type="entry name" value="EcdB-like_regulator"/>
</dbReference>